<reference evidence="2" key="1">
    <citation type="journal article" date="2017" name="Nat. Ecol. Evol.">
        <title>Genome expansion and lineage-specific genetic innovations in the forest pathogenic fungi Armillaria.</title>
        <authorList>
            <person name="Sipos G."/>
            <person name="Prasanna A.N."/>
            <person name="Walter M.C."/>
            <person name="O'Connor E."/>
            <person name="Balint B."/>
            <person name="Krizsan K."/>
            <person name="Kiss B."/>
            <person name="Hess J."/>
            <person name="Varga T."/>
            <person name="Slot J."/>
            <person name="Riley R."/>
            <person name="Boka B."/>
            <person name="Rigling D."/>
            <person name="Barry K."/>
            <person name="Lee J."/>
            <person name="Mihaltcheva S."/>
            <person name="LaButti K."/>
            <person name="Lipzen A."/>
            <person name="Waldron R."/>
            <person name="Moloney N.M."/>
            <person name="Sperisen C."/>
            <person name="Kredics L."/>
            <person name="Vagvoelgyi C."/>
            <person name="Patrignani A."/>
            <person name="Fitzpatrick D."/>
            <person name="Nagy I."/>
            <person name="Doyle S."/>
            <person name="Anderson J.B."/>
            <person name="Grigoriev I.V."/>
            <person name="Gueldener U."/>
            <person name="Muensterkoetter M."/>
            <person name="Nagy L.G."/>
        </authorList>
    </citation>
    <scope>NUCLEOTIDE SEQUENCE [LARGE SCALE GENOMIC DNA]</scope>
    <source>
        <strain evidence="2">C18/9</strain>
    </source>
</reference>
<name>A0A284QRE1_ARMOS</name>
<evidence type="ECO:0000313" key="1">
    <source>
        <dbReference type="EMBL" id="SJK98961.1"/>
    </source>
</evidence>
<accession>A0A284QRE1</accession>
<keyword evidence="2" id="KW-1185">Reference proteome</keyword>
<dbReference type="Proteomes" id="UP000219338">
    <property type="component" value="Unassembled WGS sequence"/>
</dbReference>
<sequence length="51" mass="5652">MPPPRTDTGLLNLPFSSRTALVKAIHSCARDHAKLSQLGQTFIEYLRLSAQ</sequence>
<proteinExistence type="predicted"/>
<organism evidence="1 2">
    <name type="scientific">Armillaria ostoyae</name>
    <name type="common">Armillaria root rot fungus</name>
    <dbReference type="NCBI Taxonomy" id="47428"/>
    <lineage>
        <taxon>Eukaryota</taxon>
        <taxon>Fungi</taxon>
        <taxon>Dikarya</taxon>
        <taxon>Basidiomycota</taxon>
        <taxon>Agaricomycotina</taxon>
        <taxon>Agaricomycetes</taxon>
        <taxon>Agaricomycetidae</taxon>
        <taxon>Agaricales</taxon>
        <taxon>Marasmiineae</taxon>
        <taxon>Physalacriaceae</taxon>
        <taxon>Armillaria</taxon>
    </lineage>
</organism>
<evidence type="ECO:0000313" key="2">
    <source>
        <dbReference type="Proteomes" id="UP000219338"/>
    </source>
</evidence>
<dbReference type="EMBL" id="FUEG01000001">
    <property type="protein sequence ID" value="SJK98961.1"/>
    <property type="molecule type" value="Genomic_DNA"/>
</dbReference>
<dbReference type="AlphaFoldDB" id="A0A284QRE1"/>
<gene>
    <name evidence="1" type="ORF">ARMOST_02240</name>
</gene>
<protein>
    <submittedName>
        <fullName evidence="1">Uncharacterized protein</fullName>
    </submittedName>
</protein>